<evidence type="ECO:0000256" key="1">
    <source>
        <dbReference type="ARBA" id="ARBA00009437"/>
    </source>
</evidence>
<evidence type="ECO:0000256" key="2">
    <source>
        <dbReference type="ARBA" id="ARBA00023015"/>
    </source>
</evidence>
<evidence type="ECO:0000313" key="7">
    <source>
        <dbReference type="EMBL" id="RKG96432.1"/>
    </source>
</evidence>
<dbReference type="PRINTS" id="PR00039">
    <property type="entry name" value="HTHLYSR"/>
</dbReference>
<dbReference type="Pfam" id="PF00126">
    <property type="entry name" value="HTH_1"/>
    <property type="match status" value="1"/>
</dbReference>
<comment type="caution">
    <text evidence="7">The sequence shown here is derived from an EMBL/GenBank/DDBJ whole genome shotgun (WGS) entry which is preliminary data.</text>
</comment>
<dbReference type="PANTHER" id="PTHR30346">
    <property type="entry name" value="TRANSCRIPTIONAL DUAL REGULATOR HCAR-RELATED"/>
    <property type="match status" value="1"/>
</dbReference>
<feature type="domain" description="HTH lysR-type" evidence="6">
    <location>
        <begin position="1"/>
        <end position="58"/>
    </location>
</feature>
<dbReference type="FunFam" id="1.10.10.10:FF:000001">
    <property type="entry name" value="LysR family transcriptional regulator"/>
    <property type="match status" value="1"/>
</dbReference>
<evidence type="ECO:0000256" key="3">
    <source>
        <dbReference type="ARBA" id="ARBA00023125"/>
    </source>
</evidence>
<evidence type="ECO:0000256" key="4">
    <source>
        <dbReference type="ARBA" id="ARBA00023163"/>
    </source>
</evidence>
<dbReference type="OrthoDB" id="5317428at2"/>
<dbReference type="EMBL" id="RAWE01000214">
    <property type="protein sequence ID" value="RKG96432.1"/>
    <property type="molecule type" value="Genomic_DNA"/>
</dbReference>
<dbReference type="AlphaFoldDB" id="A0A3A8JKZ7"/>
<dbReference type="GO" id="GO:0003700">
    <property type="term" value="F:DNA-binding transcription factor activity"/>
    <property type="evidence" value="ECO:0007669"/>
    <property type="project" value="InterPro"/>
</dbReference>
<keyword evidence="2" id="KW-0805">Transcription regulation</keyword>
<gene>
    <name evidence="7" type="ORF">D7X32_36110</name>
</gene>
<comment type="similarity">
    <text evidence="1">Belongs to the LysR transcriptional regulatory family.</text>
</comment>
<evidence type="ECO:0000256" key="5">
    <source>
        <dbReference type="SAM" id="MobiDB-lite"/>
    </source>
</evidence>
<proteinExistence type="inferred from homology"/>
<dbReference type="InterPro" id="IPR036388">
    <property type="entry name" value="WH-like_DNA-bd_sf"/>
</dbReference>
<protein>
    <submittedName>
        <fullName evidence="7">LysR family transcriptional regulator</fullName>
    </submittedName>
</protein>
<reference evidence="8" key="1">
    <citation type="submission" date="2018-09" db="EMBL/GenBank/DDBJ databases">
        <authorList>
            <person name="Livingstone P.G."/>
            <person name="Whitworth D.E."/>
        </authorList>
    </citation>
    <scope>NUCLEOTIDE SEQUENCE [LARGE SCALE GENOMIC DNA]</scope>
    <source>
        <strain evidence="8">CA043D</strain>
    </source>
</reference>
<dbReference type="PROSITE" id="PS50931">
    <property type="entry name" value="HTH_LYSR"/>
    <property type="match status" value="1"/>
</dbReference>
<dbReference type="Proteomes" id="UP000268313">
    <property type="component" value="Unassembled WGS sequence"/>
</dbReference>
<dbReference type="GO" id="GO:0032993">
    <property type="term" value="C:protein-DNA complex"/>
    <property type="evidence" value="ECO:0007669"/>
    <property type="project" value="TreeGrafter"/>
</dbReference>
<organism evidence="7 8">
    <name type="scientific">Corallococcus carmarthensis</name>
    <dbReference type="NCBI Taxonomy" id="2316728"/>
    <lineage>
        <taxon>Bacteria</taxon>
        <taxon>Pseudomonadati</taxon>
        <taxon>Myxococcota</taxon>
        <taxon>Myxococcia</taxon>
        <taxon>Myxococcales</taxon>
        <taxon>Cystobacterineae</taxon>
        <taxon>Myxococcaceae</taxon>
        <taxon>Corallococcus</taxon>
    </lineage>
</organism>
<dbReference type="GO" id="GO:0003677">
    <property type="term" value="F:DNA binding"/>
    <property type="evidence" value="ECO:0007669"/>
    <property type="project" value="UniProtKB-KW"/>
</dbReference>
<name>A0A3A8JKZ7_9BACT</name>
<accession>A0A3A8JKZ7</accession>
<evidence type="ECO:0000313" key="8">
    <source>
        <dbReference type="Proteomes" id="UP000268313"/>
    </source>
</evidence>
<dbReference type="Gene3D" id="1.10.10.10">
    <property type="entry name" value="Winged helix-like DNA-binding domain superfamily/Winged helix DNA-binding domain"/>
    <property type="match status" value="1"/>
</dbReference>
<dbReference type="InterPro" id="IPR000847">
    <property type="entry name" value="LysR_HTH_N"/>
</dbReference>
<dbReference type="PANTHER" id="PTHR30346:SF0">
    <property type="entry name" value="HCA OPERON TRANSCRIPTIONAL ACTIVATOR HCAR"/>
    <property type="match status" value="1"/>
</dbReference>
<keyword evidence="3" id="KW-0238">DNA-binding</keyword>
<keyword evidence="4" id="KW-0804">Transcription</keyword>
<keyword evidence="8" id="KW-1185">Reference proteome</keyword>
<sequence length="188" mass="19573">MELRHLRYFVAVAEELSFTRAAKRLHIAQPPLSQQIRKFETELGGALFEREGRTVRLTKLGSELLPEAHQLLEREAVPGTRGEAGPGRTGCAGAGAHLVVRDASVRHDAPGLPEEGTGGPHRAEQPPLRVAAGGAGAGHAGRGHPAPARADASQRRLSPHPARALPAGGAFTASVREAKGGDVEGPAG</sequence>
<dbReference type="SUPFAM" id="SSF46785">
    <property type="entry name" value="Winged helix' DNA-binding domain"/>
    <property type="match status" value="1"/>
</dbReference>
<dbReference type="InterPro" id="IPR036390">
    <property type="entry name" value="WH_DNA-bd_sf"/>
</dbReference>
<evidence type="ECO:0000259" key="6">
    <source>
        <dbReference type="PROSITE" id="PS50931"/>
    </source>
</evidence>
<feature type="region of interest" description="Disordered" evidence="5">
    <location>
        <begin position="108"/>
        <end position="188"/>
    </location>
</feature>